<dbReference type="RefSeq" id="XP_068352889.1">
    <property type="nucleotide sequence ID" value="XM_068509253.1"/>
</dbReference>
<dbReference type="InterPro" id="IPR007083">
    <property type="entry name" value="RNA_pol_Rpb1_4"/>
</dbReference>
<evidence type="ECO:0000256" key="5">
    <source>
        <dbReference type="ARBA" id="ARBA00023163"/>
    </source>
</evidence>
<proteinExistence type="predicted"/>
<dbReference type="GO" id="GO:0005665">
    <property type="term" value="C:RNA polymerase II, core complex"/>
    <property type="evidence" value="ECO:0007669"/>
    <property type="project" value="TreeGrafter"/>
</dbReference>
<evidence type="ECO:0000259" key="7">
    <source>
        <dbReference type="Pfam" id="PF04992"/>
    </source>
</evidence>
<dbReference type="Gene3D" id="6.20.50.80">
    <property type="match status" value="1"/>
</dbReference>
<dbReference type="Pfam" id="PF04990">
    <property type="entry name" value="RNA_pol_Rpb1_7"/>
    <property type="match status" value="1"/>
</dbReference>
<dbReference type="GO" id="GO:0003677">
    <property type="term" value="F:DNA binding"/>
    <property type="evidence" value="ECO:0007669"/>
    <property type="project" value="InterPro"/>
</dbReference>
<dbReference type="AlphaFoldDB" id="A0A1J4JKX0"/>
<dbReference type="Gene3D" id="1.10.132.30">
    <property type="match status" value="1"/>
</dbReference>
<dbReference type="Gene3D" id="1.10.150.390">
    <property type="match status" value="1"/>
</dbReference>
<dbReference type="InterPro" id="IPR038593">
    <property type="entry name" value="RNA_pol_Rpb1_7_sf"/>
</dbReference>
<keyword evidence="2" id="KW-0240">DNA-directed RNA polymerase</keyword>
<feature type="domain" description="RNA polymerase Rpb1" evidence="8">
    <location>
        <begin position="62"/>
        <end position="634"/>
    </location>
</feature>
<keyword evidence="5" id="KW-0804">Transcription</keyword>
<comment type="caution">
    <text evidence="10">The sequence shown here is derived from an EMBL/GenBank/DDBJ whole genome shotgun (WGS) entry which is preliminary data.</text>
</comment>
<organism evidence="10 11">
    <name type="scientific">Tritrichomonas foetus</name>
    <dbReference type="NCBI Taxonomy" id="1144522"/>
    <lineage>
        <taxon>Eukaryota</taxon>
        <taxon>Metamonada</taxon>
        <taxon>Parabasalia</taxon>
        <taxon>Tritrichomonadida</taxon>
        <taxon>Tritrichomonadidae</taxon>
        <taxon>Tritrichomonas</taxon>
    </lineage>
</organism>
<evidence type="ECO:0000256" key="3">
    <source>
        <dbReference type="ARBA" id="ARBA00022679"/>
    </source>
</evidence>
<name>A0A1J4JKX0_9EUKA</name>
<dbReference type="InterPro" id="IPR038120">
    <property type="entry name" value="Rpb1_funnel_sf"/>
</dbReference>
<feature type="domain" description="RNA polymerase Rpb1" evidence="7">
    <location>
        <begin position="128"/>
        <end position="317"/>
    </location>
</feature>
<dbReference type="InterPro" id="IPR007073">
    <property type="entry name" value="RNA_pol_Rpb1_7"/>
</dbReference>
<dbReference type="Proteomes" id="UP000179807">
    <property type="component" value="Unassembled WGS sequence"/>
</dbReference>
<dbReference type="Pfam" id="PF05000">
    <property type="entry name" value="RNA_pol_Rpb1_4"/>
    <property type="match status" value="1"/>
</dbReference>
<dbReference type="Pfam" id="PF04992">
    <property type="entry name" value="RNA_pol_Rpb1_6"/>
    <property type="match status" value="1"/>
</dbReference>
<evidence type="ECO:0000259" key="8">
    <source>
        <dbReference type="Pfam" id="PF04998"/>
    </source>
</evidence>
<dbReference type="Gene3D" id="3.30.1360.140">
    <property type="match status" value="1"/>
</dbReference>
<evidence type="ECO:0000256" key="2">
    <source>
        <dbReference type="ARBA" id="ARBA00022478"/>
    </source>
</evidence>
<feature type="domain" description="RNA polymerase Rpb1" evidence="9">
    <location>
        <begin position="1"/>
        <end position="54"/>
    </location>
</feature>
<accession>A0A1J4JKX0</accession>
<keyword evidence="11" id="KW-1185">Reference proteome</keyword>
<evidence type="ECO:0000313" key="10">
    <source>
        <dbReference type="EMBL" id="OHS99752.1"/>
    </source>
</evidence>
<dbReference type="InterPro" id="IPR007081">
    <property type="entry name" value="RNA_pol_Rpb1_5"/>
</dbReference>
<evidence type="ECO:0000259" key="6">
    <source>
        <dbReference type="Pfam" id="PF04990"/>
    </source>
</evidence>
<evidence type="ECO:0000256" key="4">
    <source>
        <dbReference type="ARBA" id="ARBA00022695"/>
    </source>
</evidence>
<dbReference type="OrthoDB" id="270392at2759"/>
<dbReference type="Pfam" id="PF04998">
    <property type="entry name" value="RNA_pol_Rpb1_5"/>
    <property type="match status" value="1"/>
</dbReference>
<protein>
    <recommendedName>
        <fullName evidence="1">DNA-directed RNA polymerase</fullName>
        <ecNumber evidence="1">2.7.7.6</ecNumber>
    </recommendedName>
</protein>
<dbReference type="Gene3D" id="6.10.250.2940">
    <property type="match status" value="1"/>
</dbReference>
<dbReference type="EMBL" id="MLAK01000989">
    <property type="protein sequence ID" value="OHS99752.1"/>
    <property type="molecule type" value="Genomic_DNA"/>
</dbReference>
<evidence type="ECO:0000313" key="11">
    <source>
        <dbReference type="Proteomes" id="UP000179807"/>
    </source>
</evidence>
<dbReference type="VEuPathDB" id="TrichDB:TRFO_33744"/>
<dbReference type="GO" id="GO:0006351">
    <property type="term" value="P:DNA-templated transcription"/>
    <property type="evidence" value="ECO:0007669"/>
    <property type="project" value="InterPro"/>
</dbReference>
<evidence type="ECO:0000256" key="1">
    <source>
        <dbReference type="ARBA" id="ARBA00012418"/>
    </source>
</evidence>
<dbReference type="InterPro" id="IPR045867">
    <property type="entry name" value="DNA-dir_RpoC_beta_prime"/>
</dbReference>
<sequence>MVNAGSKGNLVNISQIIATVGQQNIEGKRIKYGFKDRTLPHFTKFDFGLESRGFCIHNYLQGLTPTEFFFHSMAGREGIIDTACKTADTGYIQRRLCKSMESHSIQYDGTVRDSLNQIIQFLYGGDGMDPSSLESQKLTLVSDNEEEFINKYHYDFSIDMNHFGLGVMTERAIEDFLDIDFLKIKHILVTEEQLLREYRDFLKKEILIDGSNMVCLPINIQRLIKTAQNIHHIHPMSDKSNLHHVEVIQKVRELVNSLIVVKGDETIAIESQYNATLLLKIYVYSNLSSKQVVFEHRLTNKALNWIIGEIKDKFYHSMATPGEMVGAIAGQSIGEPSTQMTLNTFHYAGVSAKNVTLGVPRLNEIMNLSAIIQTPQIKVHVEETAKFDRDHAKDVQSQLEYTSIRKLIKRTEIQYDPKDSQSLIDDDHWIRYAESPNKRKSKFVLRFILDHMQLINKDLSLGNICQCINEQFSEMLIAHSNEGCSGDPIIRIRAIKNYNKKSHIKLNDMRILLHLELYIFNNLRLKGIEGITRVVMDKDAHSKEWILYTEGSNYLDILNYERVNFKKTVTNNIIETFNILGVEASRQLILDELSKVYGDTYINSHHLQLLADTMSHYGELRAVSRYGICKAPTGTLMRASYEQTVDVLYDSAIFAEKDKMEDVSSNIIAGRFSRIGTGFCDMSFDSACLPVEANNSFVLEAIQSPTWSIDQDYETKEIEVNNEPVDAFMASPMQSDDEFVDVESTDDDKLTNEFDKWFNDPSSDTIFDHYITFDTASPMLEPTSPMLFDHPNTKSIVTPAYISYGPRPPSET</sequence>
<dbReference type="InterPro" id="IPR007075">
    <property type="entry name" value="RNA_pol_Rpb1_6"/>
</dbReference>
<dbReference type="PANTHER" id="PTHR19376">
    <property type="entry name" value="DNA-DIRECTED RNA POLYMERASE"/>
    <property type="match status" value="1"/>
</dbReference>
<dbReference type="PANTHER" id="PTHR19376:SF37">
    <property type="entry name" value="DNA-DIRECTED RNA POLYMERASE II SUBUNIT RPB1"/>
    <property type="match status" value="1"/>
</dbReference>
<keyword evidence="3" id="KW-0808">Transferase</keyword>
<dbReference type="SUPFAM" id="SSF64484">
    <property type="entry name" value="beta and beta-prime subunits of DNA dependent RNA-polymerase"/>
    <property type="match status" value="1"/>
</dbReference>
<dbReference type="GO" id="GO:0003899">
    <property type="term" value="F:DNA-directed RNA polymerase activity"/>
    <property type="evidence" value="ECO:0007669"/>
    <property type="project" value="UniProtKB-EC"/>
</dbReference>
<dbReference type="GeneID" id="94843957"/>
<evidence type="ECO:0000259" key="9">
    <source>
        <dbReference type="Pfam" id="PF05000"/>
    </source>
</evidence>
<dbReference type="EC" id="2.7.7.6" evidence="1"/>
<keyword evidence="4" id="KW-0548">Nucleotidyltransferase</keyword>
<gene>
    <name evidence="10" type="ORF">TRFO_33744</name>
</gene>
<reference evidence="10" key="1">
    <citation type="submission" date="2016-10" db="EMBL/GenBank/DDBJ databases">
        <authorList>
            <person name="Benchimol M."/>
            <person name="Almeida L.G."/>
            <person name="Vasconcelos A.T."/>
            <person name="Perreira-Neves A."/>
            <person name="Rosa I.A."/>
            <person name="Tasca T."/>
            <person name="Bogo M.R."/>
            <person name="de Souza W."/>
        </authorList>
    </citation>
    <scope>NUCLEOTIDE SEQUENCE [LARGE SCALE GENOMIC DNA]</scope>
    <source>
        <strain evidence="10">K</strain>
    </source>
</reference>
<feature type="domain" description="RNA polymerase Rpb1" evidence="6">
    <location>
        <begin position="402"/>
        <end position="526"/>
    </location>
</feature>